<dbReference type="SUPFAM" id="SSF110296">
    <property type="entry name" value="Oligoxyloglucan reducing end-specific cellobiohydrolase"/>
    <property type="match status" value="1"/>
</dbReference>
<dbReference type="InterPro" id="IPR015943">
    <property type="entry name" value="WD40/YVTN_repeat-like_dom_sf"/>
</dbReference>
<dbReference type="AlphaFoldDB" id="M6FI47"/>
<dbReference type="PROSITE" id="PS51257">
    <property type="entry name" value="PROKAR_LIPOPROTEIN"/>
    <property type="match status" value="1"/>
</dbReference>
<keyword evidence="1" id="KW-0449">Lipoprotein</keyword>
<organism evidence="1 2">
    <name type="scientific">Leptospira kirschneri serovar Bulgarica str. Nikolaevo</name>
    <dbReference type="NCBI Taxonomy" id="1240687"/>
    <lineage>
        <taxon>Bacteria</taxon>
        <taxon>Pseudomonadati</taxon>
        <taxon>Spirochaetota</taxon>
        <taxon>Spirochaetia</taxon>
        <taxon>Leptospirales</taxon>
        <taxon>Leptospiraceae</taxon>
        <taxon>Leptospira</taxon>
    </lineage>
</organism>
<comment type="caution">
    <text evidence="1">The sequence shown here is derived from an EMBL/GenBank/DDBJ whole genome shotgun (WGS) entry which is preliminary data.</text>
</comment>
<protein>
    <submittedName>
        <fullName evidence="1">Putative lipoprotein</fullName>
    </submittedName>
</protein>
<dbReference type="EMBL" id="ANCE01000028">
    <property type="protein sequence ID" value="EMK25769.1"/>
    <property type="molecule type" value="Genomic_DNA"/>
</dbReference>
<dbReference type="Proteomes" id="UP000011980">
    <property type="component" value="Unassembled WGS sequence"/>
</dbReference>
<evidence type="ECO:0000313" key="2">
    <source>
        <dbReference type="Proteomes" id="UP000011980"/>
    </source>
</evidence>
<sequence length="392" mass="44192">MKFKYIISPILFILFFFSCEKENKISSTDYFMMAWCMSPADASPNLITANEIKIFPSGSIIAIYQSQDFYESSSKSDVTLVWSEDGRSFSNRTPTYVVSGQYNFHYFIKSESEIYAVNHNRVNYKTLNGGQNWTPMKYESTALGIFDLGPQNTGNYHWIRFLNSQNGIRIGTKEDTSFKNIPFLDRTLNGGESWERSALPQDLKILDLLYNSMQEILYMSYGPIYSNSVIYYSNDTGNSFHSTGPSVSYNSRFHFLDSLNGWVNSSSLVHTVDGGNVWTTVPNNLTGGTFQKIKFLNPTLGYAFYGPTQSYKLYKTVDGGTNWVLVPLSFAPEGMDGTFDAGAGKIVIAYQQKLYESTDEFVTFHVMDPGLKKTTTSYSNAVGNPACILYSF</sequence>
<evidence type="ECO:0000313" key="1">
    <source>
        <dbReference type="EMBL" id="EMK25769.1"/>
    </source>
</evidence>
<dbReference type="Gene3D" id="2.130.10.10">
    <property type="entry name" value="YVTN repeat-like/Quinoprotein amine dehydrogenase"/>
    <property type="match status" value="2"/>
</dbReference>
<gene>
    <name evidence="1" type="ORF">LEP1GSC008_2262</name>
</gene>
<dbReference type="PATRIC" id="fig|1240687.3.peg.565"/>
<proteinExistence type="predicted"/>
<name>M6FI47_9LEPT</name>
<accession>M6FI47</accession>
<reference evidence="1 2" key="1">
    <citation type="submission" date="2013-01" db="EMBL/GenBank/DDBJ databases">
        <authorList>
            <person name="Harkins D.M."/>
            <person name="Durkin A.S."/>
            <person name="Brinkac L.M."/>
            <person name="Haft D.H."/>
            <person name="Selengut J.D."/>
            <person name="Sanka R."/>
            <person name="DePew J."/>
            <person name="Purushe J."/>
            <person name="Galloway R.L."/>
            <person name="Vinetz J.M."/>
            <person name="Sutton G.G."/>
            <person name="Nierman W.C."/>
            <person name="Fouts D.E."/>
        </authorList>
    </citation>
    <scope>NUCLEOTIDE SEQUENCE [LARGE SCALE GENOMIC DNA]</scope>
    <source>
        <strain evidence="1 2">Nikolaevo</strain>
    </source>
</reference>